<comment type="caution">
    <text evidence="1">The sequence shown here is derived from an EMBL/GenBank/DDBJ whole genome shotgun (WGS) entry which is preliminary data.</text>
</comment>
<dbReference type="InterPro" id="IPR042885">
    <property type="entry name" value="HIPP47/16"/>
</dbReference>
<dbReference type="EMBL" id="NMUH01003447">
    <property type="protein sequence ID" value="MQM05622.1"/>
    <property type="molecule type" value="Genomic_DNA"/>
</dbReference>
<reference evidence="1" key="1">
    <citation type="submission" date="2017-07" db="EMBL/GenBank/DDBJ databases">
        <title>Taro Niue Genome Assembly and Annotation.</title>
        <authorList>
            <person name="Atibalentja N."/>
            <person name="Keating K."/>
            <person name="Fields C.J."/>
        </authorList>
    </citation>
    <scope>NUCLEOTIDE SEQUENCE</scope>
    <source>
        <strain evidence="1">Niue_2</strain>
        <tissue evidence="1">Leaf</tissue>
    </source>
</reference>
<keyword evidence="2" id="KW-1185">Reference proteome</keyword>
<dbReference type="Proteomes" id="UP000652761">
    <property type="component" value="Unassembled WGS sequence"/>
</dbReference>
<sequence>KKKVILKVQVNCTKCRRKAMDVAAKHGADSVAVAGEQKDLLVVKGDDGAVDPADLAIELRKKLGHAKIVSVEEVAADPAARAVVENVGNKGEAQMDPDRCYCSYHHAPVRSPPSVIVVHGGYDSPPSCSIM</sequence>
<accession>A0A843W6N8</accession>
<dbReference type="OrthoDB" id="692882at2759"/>
<gene>
    <name evidence="1" type="ORF">Taro_038433</name>
</gene>
<evidence type="ECO:0000313" key="2">
    <source>
        <dbReference type="Proteomes" id="UP000652761"/>
    </source>
</evidence>
<name>A0A843W6N8_COLES</name>
<dbReference type="PANTHER" id="PTHR46932">
    <property type="entry name" value="HEAVY METAL-ASSOCIATED ISOPRENYLATED PLANT PROTEIN 47"/>
    <property type="match status" value="1"/>
</dbReference>
<feature type="non-terminal residue" evidence="1">
    <location>
        <position position="1"/>
    </location>
</feature>
<dbReference type="PANTHER" id="PTHR46932:SF12">
    <property type="entry name" value="HEAVY METAL-ASSOCIATED ISOPRENYLATED PLANT PROTEIN 47"/>
    <property type="match status" value="1"/>
</dbReference>
<proteinExistence type="predicted"/>
<protein>
    <recommendedName>
        <fullName evidence="3">HMA domain-containing protein</fullName>
    </recommendedName>
</protein>
<dbReference type="Gene3D" id="3.30.70.100">
    <property type="match status" value="1"/>
</dbReference>
<organism evidence="1 2">
    <name type="scientific">Colocasia esculenta</name>
    <name type="common">Wild taro</name>
    <name type="synonym">Arum esculentum</name>
    <dbReference type="NCBI Taxonomy" id="4460"/>
    <lineage>
        <taxon>Eukaryota</taxon>
        <taxon>Viridiplantae</taxon>
        <taxon>Streptophyta</taxon>
        <taxon>Embryophyta</taxon>
        <taxon>Tracheophyta</taxon>
        <taxon>Spermatophyta</taxon>
        <taxon>Magnoliopsida</taxon>
        <taxon>Liliopsida</taxon>
        <taxon>Araceae</taxon>
        <taxon>Aroideae</taxon>
        <taxon>Colocasieae</taxon>
        <taxon>Colocasia</taxon>
    </lineage>
</organism>
<evidence type="ECO:0000313" key="1">
    <source>
        <dbReference type="EMBL" id="MQM05622.1"/>
    </source>
</evidence>
<evidence type="ECO:0008006" key="3">
    <source>
        <dbReference type="Google" id="ProtNLM"/>
    </source>
</evidence>
<dbReference type="AlphaFoldDB" id="A0A843W6N8"/>